<evidence type="ECO:0000256" key="3">
    <source>
        <dbReference type="ARBA" id="ARBA00022801"/>
    </source>
</evidence>
<dbReference type="EC" id="3.1.3.16" evidence="2"/>
<evidence type="ECO:0000259" key="7">
    <source>
        <dbReference type="PROSITE" id="PS50969"/>
    </source>
</evidence>
<evidence type="ECO:0000256" key="4">
    <source>
        <dbReference type="ARBA" id="ARBA00023242"/>
    </source>
</evidence>
<comment type="caution">
    <text evidence="8">The sequence shown here is derived from an EMBL/GenBank/DDBJ whole genome shotgun (WGS) entry which is preliminary data.</text>
</comment>
<accession>A0A1R2AS22</accession>
<keyword evidence="9" id="KW-1185">Reference proteome</keyword>
<comment type="catalytic activity">
    <reaction evidence="5">
        <text>O-phospho-L-seryl-[protein] + H2O = L-seryl-[protein] + phosphate</text>
        <dbReference type="Rhea" id="RHEA:20629"/>
        <dbReference type="Rhea" id="RHEA-COMP:9863"/>
        <dbReference type="Rhea" id="RHEA-COMP:11604"/>
        <dbReference type="ChEBI" id="CHEBI:15377"/>
        <dbReference type="ChEBI" id="CHEBI:29999"/>
        <dbReference type="ChEBI" id="CHEBI:43474"/>
        <dbReference type="ChEBI" id="CHEBI:83421"/>
        <dbReference type="EC" id="3.1.3.16"/>
    </reaction>
</comment>
<evidence type="ECO:0000256" key="1">
    <source>
        <dbReference type="ARBA" id="ARBA00004123"/>
    </source>
</evidence>
<dbReference type="Pfam" id="PF03031">
    <property type="entry name" value="NIF"/>
    <property type="match status" value="1"/>
</dbReference>
<dbReference type="InterPro" id="IPR023214">
    <property type="entry name" value="HAD_sf"/>
</dbReference>
<keyword evidence="4" id="KW-0539">Nucleus</keyword>
<evidence type="ECO:0000256" key="2">
    <source>
        <dbReference type="ARBA" id="ARBA00013081"/>
    </source>
</evidence>
<reference evidence="8 9" key="1">
    <citation type="submission" date="2016-11" db="EMBL/GenBank/DDBJ databases">
        <title>The macronuclear genome of Stentor coeruleus: a giant cell with tiny introns.</title>
        <authorList>
            <person name="Slabodnick M."/>
            <person name="Ruby J.G."/>
            <person name="Reiff S.B."/>
            <person name="Swart E.C."/>
            <person name="Gosai S."/>
            <person name="Prabakaran S."/>
            <person name="Witkowska E."/>
            <person name="Larue G.E."/>
            <person name="Fisher S."/>
            <person name="Freeman R.M."/>
            <person name="Gunawardena J."/>
            <person name="Chu W."/>
            <person name="Stover N.A."/>
            <person name="Gregory B.D."/>
            <person name="Nowacki M."/>
            <person name="Derisi J."/>
            <person name="Roy S.W."/>
            <person name="Marshall W.F."/>
            <person name="Sood P."/>
        </authorList>
    </citation>
    <scope>NUCLEOTIDE SEQUENCE [LARGE SCALE GENOMIC DNA]</scope>
    <source>
        <strain evidence="8">WM001</strain>
    </source>
</reference>
<sequence length="404" mass="47169">MNFEQVRSYLNEIGIEFPPGNYSTKELEEIMQVARNLPQWPQNEIVIPNMFDNPCHLSTTPTDPRLLDYDFRKMLLRVKKIGGLAQYTNSYLSVRKLNIVMDLDWTMIYAFRTNLAYSEPQVELELKRLKVKYSNLKLEKKYIPSSQIYLIIAIRPNLTDFLSKLVRIATLYVYTSAEEEYARIVLSMIDPTKRLFENRIYASLARNANSNTEKTLETLRLDDLDNVLIFDDQIDVWKVEYRDFVIPSMRFTPLYKEDQEFQTSKTFADKIFTYVYEKSVRGYRDEKTPFIDDKGTQLDIVFKLVNDVYEERFGSIYSISAANLYQNVCKSFLANKTCSLNQITGPERENKINTFTAILNRLGANVTDDNPDIVLVDSLQNTNNPNAKTVTWLLFKYFGYSSLK</sequence>
<comment type="catalytic activity">
    <reaction evidence="6">
        <text>O-phospho-L-threonyl-[protein] + H2O = L-threonyl-[protein] + phosphate</text>
        <dbReference type="Rhea" id="RHEA:47004"/>
        <dbReference type="Rhea" id="RHEA-COMP:11060"/>
        <dbReference type="Rhea" id="RHEA-COMP:11605"/>
        <dbReference type="ChEBI" id="CHEBI:15377"/>
        <dbReference type="ChEBI" id="CHEBI:30013"/>
        <dbReference type="ChEBI" id="CHEBI:43474"/>
        <dbReference type="ChEBI" id="CHEBI:61977"/>
        <dbReference type="EC" id="3.1.3.16"/>
    </reaction>
</comment>
<dbReference type="OrthoDB" id="277011at2759"/>
<evidence type="ECO:0000256" key="5">
    <source>
        <dbReference type="ARBA" id="ARBA00047761"/>
    </source>
</evidence>
<protein>
    <recommendedName>
        <fullName evidence="2">protein-serine/threonine phosphatase</fullName>
        <ecNumber evidence="2">3.1.3.16</ecNumber>
    </recommendedName>
</protein>
<dbReference type="SMART" id="SM00577">
    <property type="entry name" value="CPDc"/>
    <property type="match status" value="1"/>
</dbReference>
<dbReference type="GO" id="GO:0005634">
    <property type="term" value="C:nucleus"/>
    <property type="evidence" value="ECO:0007669"/>
    <property type="project" value="UniProtKB-SubCell"/>
</dbReference>
<dbReference type="GO" id="GO:0008420">
    <property type="term" value="F:RNA polymerase II CTD heptapeptide repeat phosphatase activity"/>
    <property type="evidence" value="ECO:0007669"/>
    <property type="project" value="InterPro"/>
</dbReference>
<dbReference type="EMBL" id="MPUH01001518">
    <property type="protein sequence ID" value="OMJ67321.1"/>
    <property type="molecule type" value="Genomic_DNA"/>
</dbReference>
<dbReference type="PROSITE" id="PS50969">
    <property type="entry name" value="FCP1"/>
    <property type="match status" value="1"/>
</dbReference>
<organism evidence="8 9">
    <name type="scientific">Stentor coeruleus</name>
    <dbReference type="NCBI Taxonomy" id="5963"/>
    <lineage>
        <taxon>Eukaryota</taxon>
        <taxon>Sar</taxon>
        <taxon>Alveolata</taxon>
        <taxon>Ciliophora</taxon>
        <taxon>Postciliodesmatophora</taxon>
        <taxon>Heterotrichea</taxon>
        <taxon>Heterotrichida</taxon>
        <taxon>Stentoridae</taxon>
        <taxon>Stentor</taxon>
    </lineage>
</organism>
<dbReference type="Gene3D" id="3.40.50.1000">
    <property type="entry name" value="HAD superfamily/HAD-like"/>
    <property type="match status" value="1"/>
</dbReference>
<proteinExistence type="predicted"/>
<dbReference type="SUPFAM" id="SSF56784">
    <property type="entry name" value="HAD-like"/>
    <property type="match status" value="1"/>
</dbReference>
<comment type="subcellular location">
    <subcellularLocation>
        <location evidence="1">Nucleus</location>
    </subcellularLocation>
</comment>
<name>A0A1R2AS22_9CILI</name>
<dbReference type="PANTHER" id="PTHR23081">
    <property type="entry name" value="RNA POLYMERASE II CTD PHOSPHATASE"/>
    <property type="match status" value="1"/>
</dbReference>
<dbReference type="InterPro" id="IPR039189">
    <property type="entry name" value="Fcp1"/>
</dbReference>
<evidence type="ECO:0000313" key="9">
    <source>
        <dbReference type="Proteomes" id="UP000187209"/>
    </source>
</evidence>
<dbReference type="AlphaFoldDB" id="A0A1R2AS22"/>
<evidence type="ECO:0000313" key="8">
    <source>
        <dbReference type="EMBL" id="OMJ67321.1"/>
    </source>
</evidence>
<keyword evidence="3" id="KW-0378">Hydrolase</keyword>
<dbReference type="PANTHER" id="PTHR23081:SF36">
    <property type="entry name" value="RNA POLYMERASE II SUBUNIT A C-TERMINAL DOMAIN PHOSPHATASE"/>
    <property type="match status" value="1"/>
</dbReference>
<feature type="domain" description="FCP1 homology" evidence="7">
    <location>
        <begin position="92"/>
        <end position="271"/>
    </location>
</feature>
<dbReference type="InterPro" id="IPR036412">
    <property type="entry name" value="HAD-like_sf"/>
</dbReference>
<evidence type="ECO:0000256" key="6">
    <source>
        <dbReference type="ARBA" id="ARBA00048336"/>
    </source>
</evidence>
<gene>
    <name evidence="8" type="ORF">SteCoe_35539</name>
</gene>
<dbReference type="InterPro" id="IPR004274">
    <property type="entry name" value="FCP1_dom"/>
</dbReference>
<dbReference type="Proteomes" id="UP000187209">
    <property type="component" value="Unassembled WGS sequence"/>
</dbReference>